<dbReference type="EMBL" id="HG916765">
    <property type="protein sequence ID" value="CDM25039.1"/>
    <property type="molecule type" value="Genomic_DNA"/>
</dbReference>
<name>W8WZJ8_CASD6</name>
<sequence length="443" mass="46503">MAQETPAAPGPDGQAAGPAGPGAGSDAGLGAGLGAAPRGALSHIRVLDLSRILAGPWATQILGDLGADVIKIERPGEGDDTRGWGPPWMPDDHGGESRVAAYYLCANRNKRSVTVDMASPEGQDLIRRLALRSDVLVENFKAGGLARYGLDYDSLRAINPRLVYCSITGFGQTGPYAARAGYDFLIQGLGGLMSVTGRPDGEPGGGPMKAGVALTDILTGLYAANAIQAALAARERTGAGQHVDMALLDVQVACLANQAMNYLATGRSPGRLGNAHPSIVPYQDFPTADGHMILAIGNDGQFARFCEEAGRPDLARDPRFATNRARVEHRDALIPLLRHLTTARTTAAWVEALESQAVPCGPINAMEQVFDDAQVRARGLRIEMPHPETGAVPLVASPIRLSDTPVDYRLPPPPLGAHTADVLQEVLGLAPAEIEALRARGVV</sequence>
<dbReference type="GO" id="GO:0008410">
    <property type="term" value="F:CoA-transferase activity"/>
    <property type="evidence" value="ECO:0007669"/>
    <property type="project" value="TreeGrafter"/>
</dbReference>
<keyword evidence="4" id="KW-1185">Reference proteome</keyword>
<dbReference type="PATRIC" id="fig|1437824.5.peg.2557"/>
<dbReference type="InterPro" id="IPR050483">
    <property type="entry name" value="CoA-transferase_III_domain"/>
</dbReference>
<accession>W8WZJ8</accession>
<dbReference type="AlphaFoldDB" id="W8WZJ8"/>
<dbReference type="Gene3D" id="3.30.1540.10">
    <property type="entry name" value="formyl-coa transferase, domain 3"/>
    <property type="match status" value="1"/>
</dbReference>
<dbReference type="InterPro" id="IPR023606">
    <property type="entry name" value="CoA-Trfase_III_dom_1_sf"/>
</dbReference>
<feature type="region of interest" description="Disordered" evidence="2">
    <location>
        <begin position="1"/>
        <end position="30"/>
    </location>
</feature>
<reference evidence="3 4" key="1">
    <citation type="journal article" date="2014" name="BMC Microbiol.">
        <title>The oxygen-independent metabolism of cyclic monoterpenes in Castellaniella defragrans 65Phen.</title>
        <authorList>
            <person name="Petasch J."/>
            <person name="Disch E.M."/>
            <person name="Markert S."/>
            <person name="Becher D."/>
            <person name="Schweder T."/>
            <person name="Huttel B."/>
            <person name="Reinhardt R."/>
            <person name="Harder J."/>
        </authorList>
    </citation>
    <scope>NUCLEOTIDE SEQUENCE [LARGE SCALE GENOMIC DNA]</scope>
    <source>
        <strain evidence="3">65Phen</strain>
    </source>
</reference>
<gene>
    <name evidence="3" type="ORF">BN940_12946</name>
</gene>
<dbReference type="RefSeq" id="WP_084330671.1">
    <property type="nucleotide sequence ID" value="NZ_HG916765.1"/>
</dbReference>
<dbReference type="Gene3D" id="3.40.50.10540">
    <property type="entry name" value="Crotonobetainyl-coa:carnitine coa-transferase, domain 1"/>
    <property type="match status" value="1"/>
</dbReference>
<dbReference type="eggNOG" id="COG1804">
    <property type="taxonomic scope" value="Bacteria"/>
</dbReference>
<organism evidence="3 4">
    <name type="scientific">Castellaniella defragrans (strain DSM 12143 / CCUG 39792 / 65Phen)</name>
    <name type="common">Alcaligenes defragrans</name>
    <dbReference type="NCBI Taxonomy" id="1437824"/>
    <lineage>
        <taxon>Bacteria</taxon>
        <taxon>Pseudomonadati</taxon>
        <taxon>Pseudomonadota</taxon>
        <taxon>Betaproteobacteria</taxon>
        <taxon>Burkholderiales</taxon>
        <taxon>Alcaligenaceae</taxon>
        <taxon>Castellaniella</taxon>
    </lineage>
</organism>
<dbReference type="SUPFAM" id="SSF89796">
    <property type="entry name" value="CoA-transferase family III (CaiB/BaiF)"/>
    <property type="match status" value="1"/>
</dbReference>
<evidence type="ECO:0000313" key="4">
    <source>
        <dbReference type="Proteomes" id="UP000019805"/>
    </source>
</evidence>
<evidence type="ECO:0000256" key="1">
    <source>
        <dbReference type="ARBA" id="ARBA00022679"/>
    </source>
</evidence>
<dbReference type="Proteomes" id="UP000019805">
    <property type="component" value="Chromosome"/>
</dbReference>
<evidence type="ECO:0000313" key="3">
    <source>
        <dbReference type="EMBL" id="CDM25039.1"/>
    </source>
</evidence>
<dbReference type="InterPro" id="IPR044855">
    <property type="entry name" value="CoA-Trfase_III_dom3_sf"/>
</dbReference>
<feature type="compositionally biased region" description="Low complexity" evidence="2">
    <location>
        <begin position="1"/>
        <end position="18"/>
    </location>
</feature>
<evidence type="ECO:0000256" key="2">
    <source>
        <dbReference type="SAM" id="MobiDB-lite"/>
    </source>
</evidence>
<dbReference type="PANTHER" id="PTHR48207:SF3">
    <property type="entry name" value="SUCCINATE--HYDROXYMETHYLGLUTARATE COA-TRANSFERASE"/>
    <property type="match status" value="1"/>
</dbReference>
<dbReference type="InterPro" id="IPR003673">
    <property type="entry name" value="CoA-Trfase_fam_III"/>
</dbReference>
<dbReference type="HOGENOM" id="CLU_033975_0_0_4"/>
<protein>
    <submittedName>
        <fullName evidence="3">L-carnitine dehydratase/bile acid-inducible protein F</fullName>
    </submittedName>
</protein>
<dbReference type="OrthoDB" id="5294844at2"/>
<proteinExistence type="predicted"/>
<dbReference type="STRING" id="1437824.BN940_12946"/>
<dbReference type="KEGG" id="cdn:BN940_12946"/>
<dbReference type="PANTHER" id="PTHR48207">
    <property type="entry name" value="SUCCINATE--HYDROXYMETHYLGLUTARATE COA-TRANSFERASE"/>
    <property type="match status" value="1"/>
</dbReference>
<dbReference type="Pfam" id="PF02515">
    <property type="entry name" value="CoA_transf_3"/>
    <property type="match status" value="1"/>
</dbReference>
<feature type="compositionally biased region" description="Gly residues" evidence="2">
    <location>
        <begin position="19"/>
        <end position="30"/>
    </location>
</feature>
<keyword evidence="1" id="KW-0808">Transferase</keyword>